<dbReference type="GO" id="GO:0016020">
    <property type="term" value="C:membrane"/>
    <property type="evidence" value="ECO:0007669"/>
    <property type="project" value="TreeGrafter"/>
</dbReference>
<reference evidence="2" key="1">
    <citation type="submission" date="2015-05" db="EMBL/GenBank/DDBJ databases">
        <authorList>
            <person name="Fogelqvist Johan"/>
        </authorList>
    </citation>
    <scope>NUCLEOTIDE SEQUENCE [LARGE SCALE GENOMIC DNA]</scope>
</reference>
<protein>
    <recommendedName>
        <fullName evidence="3">ABC transporter domain-containing protein</fullName>
    </recommendedName>
</protein>
<accession>A0A0G4MYN2</accession>
<evidence type="ECO:0008006" key="3">
    <source>
        <dbReference type="Google" id="ProtNLM"/>
    </source>
</evidence>
<dbReference type="STRING" id="100787.A0A0G4MYN2"/>
<dbReference type="AlphaFoldDB" id="A0A0G4MYN2"/>
<evidence type="ECO:0000313" key="1">
    <source>
        <dbReference type="EMBL" id="CRK39471.1"/>
    </source>
</evidence>
<dbReference type="Proteomes" id="UP000044602">
    <property type="component" value="Unassembled WGS sequence"/>
</dbReference>
<sequence length="108" mass="11872">MVSLLKRFYDPMSGRITIEGSQDIVDIYHRRAVSLMQQEPALFQGTIRDNVSMGVGQDDSGEITIDDTTIKTALRAADAWAFVTSLPECLTPLTARAVHNSLEDSDSV</sequence>
<dbReference type="InterPro" id="IPR027417">
    <property type="entry name" value="P-loop_NTPase"/>
</dbReference>
<dbReference type="InterPro" id="IPR039421">
    <property type="entry name" value="Type_1_exporter"/>
</dbReference>
<dbReference type="PANTHER" id="PTHR24221">
    <property type="entry name" value="ATP-BINDING CASSETTE SUB-FAMILY B"/>
    <property type="match status" value="1"/>
</dbReference>
<proteinExistence type="predicted"/>
<name>A0A0G4MYN2_VERLO</name>
<dbReference type="PANTHER" id="PTHR24221:SF420">
    <property type="entry name" value="ABC MULTIDRUG TRANSPORTER ATRC"/>
    <property type="match status" value="1"/>
</dbReference>
<keyword evidence="2" id="KW-1185">Reference proteome</keyword>
<dbReference type="EMBL" id="CVQH01025860">
    <property type="protein sequence ID" value="CRK39471.1"/>
    <property type="molecule type" value="Genomic_DNA"/>
</dbReference>
<dbReference type="GO" id="GO:0042626">
    <property type="term" value="F:ATPase-coupled transmembrane transporter activity"/>
    <property type="evidence" value="ECO:0007669"/>
    <property type="project" value="TreeGrafter"/>
</dbReference>
<organism evidence="1 2">
    <name type="scientific">Verticillium longisporum</name>
    <name type="common">Verticillium dahliae var. longisporum</name>
    <dbReference type="NCBI Taxonomy" id="100787"/>
    <lineage>
        <taxon>Eukaryota</taxon>
        <taxon>Fungi</taxon>
        <taxon>Dikarya</taxon>
        <taxon>Ascomycota</taxon>
        <taxon>Pezizomycotina</taxon>
        <taxon>Sordariomycetes</taxon>
        <taxon>Hypocreomycetidae</taxon>
        <taxon>Glomerellales</taxon>
        <taxon>Plectosphaerellaceae</taxon>
        <taxon>Verticillium</taxon>
    </lineage>
</organism>
<dbReference type="SUPFAM" id="SSF52540">
    <property type="entry name" value="P-loop containing nucleoside triphosphate hydrolases"/>
    <property type="match status" value="1"/>
</dbReference>
<dbReference type="Gene3D" id="3.40.50.300">
    <property type="entry name" value="P-loop containing nucleotide triphosphate hydrolases"/>
    <property type="match status" value="1"/>
</dbReference>
<evidence type="ECO:0000313" key="2">
    <source>
        <dbReference type="Proteomes" id="UP000044602"/>
    </source>
</evidence>
<gene>
    <name evidence="1" type="ORF">BN1708_001677</name>
</gene>